<accession>A0ABU6R7K6</accession>
<keyword evidence="2" id="KW-1185">Reference proteome</keyword>
<gene>
    <name evidence="1" type="ORF">PIB30_016325</name>
</gene>
<dbReference type="Proteomes" id="UP001341840">
    <property type="component" value="Unassembled WGS sequence"/>
</dbReference>
<reference evidence="1 2" key="1">
    <citation type="journal article" date="2023" name="Plants (Basel)">
        <title>Bridging the Gap: Combining Genomics and Transcriptomics Approaches to Understand Stylosanthes scabra, an Orphan Legume from the Brazilian Caatinga.</title>
        <authorList>
            <person name="Ferreira-Neto J.R.C."/>
            <person name="da Silva M.D."/>
            <person name="Binneck E."/>
            <person name="de Melo N.F."/>
            <person name="da Silva R.H."/>
            <person name="de Melo A.L.T.M."/>
            <person name="Pandolfi V."/>
            <person name="Bustamante F.O."/>
            <person name="Brasileiro-Vidal A.C."/>
            <person name="Benko-Iseppon A.M."/>
        </authorList>
    </citation>
    <scope>NUCLEOTIDE SEQUENCE [LARGE SCALE GENOMIC DNA]</scope>
    <source>
        <tissue evidence="1">Leaves</tissue>
    </source>
</reference>
<evidence type="ECO:0000313" key="2">
    <source>
        <dbReference type="Proteomes" id="UP001341840"/>
    </source>
</evidence>
<sequence length="179" mass="21036">MKFFDSGTCIILRKFRLRDDEDVDLICDWHIHLVVIPLLELYALLVDEGNNWDADTQSRGEARRNIRRQKTSFFVQEEEDEFEEATEEEEEQGVNYFTATQPTYAQPAVNQPYDHPKHFSSLNLGAMNQGFYWIQGGHDDDPIDEFEVGKQFEDKEVVVLAMKTYSIRRVMEYKILESD</sequence>
<name>A0ABU6R7K6_9FABA</name>
<organism evidence="1 2">
    <name type="scientific">Stylosanthes scabra</name>
    <dbReference type="NCBI Taxonomy" id="79078"/>
    <lineage>
        <taxon>Eukaryota</taxon>
        <taxon>Viridiplantae</taxon>
        <taxon>Streptophyta</taxon>
        <taxon>Embryophyta</taxon>
        <taxon>Tracheophyta</taxon>
        <taxon>Spermatophyta</taxon>
        <taxon>Magnoliopsida</taxon>
        <taxon>eudicotyledons</taxon>
        <taxon>Gunneridae</taxon>
        <taxon>Pentapetalae</taxon>
        <taxon>rosids</taxon>
        <taxon>fabids</taxon>
        <taxon>Fabales</taxon>
        <taxon>Fabaceae</taxon>
        <taxon>Papilionoideae</taxon>
        <taxon>50 kb inversion clade</taxon>
        <taxon>dalbergioids sensu lato</taxon>
        <taxon>Dalbergieae</taxon>
        <taxon>Pterocarpus clade</taxon>
        <taxon>Stylosanthes</taxon>
    </lineage>
</organism>
<comment type="caution">
    <text evidence="1">The sequence shown here is derived from an EMBL/GenBank/DDBJ whole genome shotgun (WGS) entry which is preliminary data.</text>
</comment>
<dbReference type="EMBL" id="JASCZI010030254">
    <property type="protein sequence ID" value="MED6119946.1"/>
    <property type="molecule type" value="Genomic_DNA"/>
</dbReference>
<protein>
    <submittedName>
        <fullName evidence="1">Uncharacterized protein</fullName>
    </submittedName>
</protein>
<proteinExistence type="predicted"/>
<evidence type="ECO:0000313" key="1">
    <source>
        <dbReference type="EMBL" id="MED6119946.1"/>
    </source>
</evidence>